<reference evidence="2 3" key="1">
    <citation type="submission" date="2016-08" db="EMBL/GenBank/DDBJ databases">
        <title>Complete genome sequence of Streptomyces agglomeratus strain 6-3-2, a novel anti-MRSA actinomycete isolated from Wuli of Tebit, China.</title>
        <authorList>
            <person name="Chen X."/>
        </authorList>
    </citation>
    <scope>NUCLEOTIDE SEQUENCE [LARGE SCALE GENOMIC DNA]</scope>
    <source>
        <strain evidence="2 3">6-3-2</strain>
    </source>
</reference>
<dbReference type="InterPro" id="IPR004155">
    <property type="entry name" value="PBS_lyase_HEAT"/>
</dbReference>
<dbReference type="Gene3D" id="1.25.10.10">
    <property type="entry name" value="Leucine-rich Repeat Variant"/>
    <property type="match status" value="2"/>
</dbReference>
<feature type="region of interest" description="Disordered" evidence="1">
    <location>
        <begin position="803"/>
        <end position="825"/>
    </location>
</feature>
<proteinExistence type="predicted"/>
<name>A0A1E5PFU7_9ACTN</name>
<dbReference type="SUPFAM" id="SSF48371">
    <property type="entry name" value="ARM repeat"/>
    <property type="match status" value="1"/>
</dbReference>
<dbReference type="Proteomes" id="UP000095759">
    <property type="component" value="Unassembled WGS sequence"/>
</dbReference>
<gene>
    <name evidence="2" type="ORF">AS594_31675</name>
</gene>
<accession>A0A1E5PFU7</accession>
<organism evidence="2 3">
    <name type="scientific">Streptomyces agglomeratus</name>
    <dbReference type="NCBI Taxonomy" id="285458"/>
    <lineage>
        <taxon>Bacteria</taxon>
        <taxon>Bacillati</taxon>
        <taxon>Actinomycetota</taxon>
        <taxon>Actinomycetes</taxon>
        <taxon>Kitasatosporales</taxon>
        <taxon>Streptomycetaceae</taxon>
        <taxon>Streptomyces</taxon>
    </lineage>
</organism>
<sequence length="1491" mass="157219">MTPGRRAGERDLAELVELLPGFTARSPEETLFLAGLYQRHGPRLGGWRPPSWRGAELPPSVRIALLRAELLNDPGLLAEVPPGELLYQAVGGADLTSAPHRPARLVAALTDSGDPVLRAEGLRLARQGLHAGLLAPTPVRERLAALLAGGSADVAAAALAELARPWAALHPLPHGLLTPFLDAGAAAAHPVAAAAALAAAARHGHGDLLRQTAGNPGLPPPLRRQAMELLGDVAERGDIAELTAVAAQDPLLLGGPAVTCLRGLHRRGHFADERAVRAVVALALADHTIAPAEIATVLYTCRRAMLRTLLDAAAGHPSWPRRLALLVALAAQGPGDLPIGAEITRLLPPAPDPGPFLHAIRELRHADAEEAVIALLPAAPAAALNALEAIGGARTAAALAEGLGLSADAPPDGAGSVIAPHLRAVRDRALELLWHLSHEPHARQRILVRLDPADLPARIATDLGAPDERELALLRSHLDPARPVDALCRLAAHGSTGTLPLITDLLLAAVRDLAASREPHRAPERAGGESPTGEPVVPQEVVDALYALGCRLHQRGKIRPSCLLDAPGAPEAGHALVAAVALDLLDRPGLSGGEQSILLELLLRAPAGRTRPRVHRLLRSRDPQVRKRVIALLAQDPTGDGPQALSATLITLTAAQDVQTVRQALLALGHAGATWACAAIASCLDHPNMNVKKTAAEALVRAGTPAAAPALLRWLGRHDNPGLRAALADALRAVLGDAYAATLLAAAERAEDTRTRDLLLAGLDGALPAHSVLALEGQRFPAAQALLALVQAGRVRLASGTAEDLAPTHADGRTAVPEPGPDRREADADAMTLLTGGWDPSVARRIARRPEPPSPARLRELRPMLADWLRLAGSAPTVRSRVLRFTLRLCPQPWADGERAVFARYATVLLDGLADPAGGNGHDLVTLLEAVVPDLPTVGRLAAADAVRALPAGAMSGRSTLPLLRRCGAVPVRADLDRALAEVRLGADPWQAETAVLRDAFAVPPPSAARTGAGDGPSEAWRAALRAAVRSPGALEAFRRRAGNGAPGSRGVLAGLIDAYTSADPKVRVALLDWMTCLQPLDAPPWTVGESAAAPAGTQRVVRVEDLDQPRSGAQRERLLAMLESDDPERRDAAARALSTWPEPATARHVLRAFLSGRVTVAPTAGHARELNAMSETELRSAGIRPDRVVRAVRLLDDPGDRSRLLPLLLNWWEHGPPSLRPEVRRALGDIPADTLAAALTDRLEAGASGFLDLLAGRPLLSTPALVRVRRRLRAEGRDDLAGELLLVGGPLRGADAERHDAAAVAELRERATSPRSASPRPSRAELRAELLDLARTGSPEGIRRALTRLAEEHPGPDPDEDPELRAVIGTLLKDPRPGVRLHAHRTSRAMLDRTAYLHHTAVLLDDPQPDVARMAIRTLCHAHWEPAVPAVVGLLQHAHPVVRRAAGEGLALMPGPAATALRRAAGHARPDRRRLYEDVLQRIVTSTGGG</sequence>
<dbReference type="EMBL" id="MEHJ01000001">
    <property type="protein sequence ID" value="OEJ28365.1"/>
    <property type="molecule type" value="Genomic_DNA"/>
</dbReference>
<dbReference type="InterPro" id="IPR011989">
    <property type="entry name" value="ARM-like"/>
</dbReference>
<keyword evidence="3" id="KW-1185">Reference proteome</keyword>
<evidence type="ECO:0000313" key="2">
    <source>
        <dbReference type="EMBL" id="OEJ28365.1"/>
    </source>
</evidence>
<dbReference type="InterPro" id="IPR016024">
    <property type="entry name" value="ARM-type_fold"/>
</dbReference>
<protein>
    <recommendedName>
        <fullName evidence="4">PBS lyase</fullName>
    </recommendedName>
</protein>
<dbReference type="Pfam" id="PF13646">
    <property type="entry name" value="HEAT_2"/>
    <property type="match status" value="2"/>
</dbReference>
<evidence type="ECO:0000313" key="3">
    <source>
        <dbReference type="Proteomes" id="UP000095759"/>
    </source>
</evidence>
<evidence type="ECO:0008006" key="4">
    <source>
        <dbReference type="Google" id="ProtNLM"/>
    </source>
</evidence>
<evidence type="ECO:0000256" key="1">
    <source>
        <dbReference type="SAM" id="MobiDB-lite"/>
    </source>
</evidence>
<dbReference type="SMART" id="SM00567">
    <property type="entry name" value="EZ_HEAT"/>
    <property type="match status" value="7"/>
</dbReference>
<comment type="caution">
    <text evidence="2">The sequence shown here is derived from an EMBL/GenBank/DDBJ whole genome shotgun (WGS) entry which is preliminary data.</text>
</comment>